<dbReference type="Pfam" id="PF01844">
    <property type="entry name" value="HNH"/>
    <property type="match status" value="1"/>
</dbReference>
<dbReference type="AlphaFoldDB" id="A0A0G0LCP6"/>
<dbReference type="GO" id="GO:0003677">
    <property type="term" value="F:DNA binding"/>
    <property type="evidence" value="ECO:0007669"/>
    <property type="project" value="InterPro"/>
</dbReference>
<feature type="domain" description="Nuclease associated modular" evidence="1">
    <location>
        <begin position="41"/>
        <end position="57"/>
    </location>
</feature>
<dbReference type="InterPro" id="IPR003611">
    <property type="entry name" value="NUMOD3"/>
</dbReference>
<sequence length="233" mass="26729">MPSKQILCECGCGKPAPISKYTSRRMGWVKGKPHRFILGHNGYVQSEETRRKISETLKGRIKSAETRKRLSESLKGKKAPWAINNKQLFKKGEHYNINTEFKKGQPSWNKGLKMSGMSDKHHSLETKEKMRLSSSGIKSSNWKGGISPLNKIIRRSLKYRTWREAIFERDNYTCQICGIKNQKGLGKTIELHADHIKPFSIFPELRYDVSNGQTLCIDCHKKTDTYGGKTRNL</sequence>
<dbReference type="PATRIC" id="fig|1618414.3.peg.290"/>
<protein>
    <recommendedName>
        <fullName evidence="5">HNH nuclease domain-containing protein</fullName>
    </recommendedName>
</protein>
<dbReference type="SMART" id="SM00507">
    <property type="entry name" value="HNHc"/>
    <property type="match status" value="1"/>
</dbReference>
<dbReference type="GO" id="GO:0004519">
    <property type="term" value="F:endonuclease activity"/>
    <property type="evidence" value="ECO:0007669"/>
    <property type="project" value="InterPro"/>
</dbReference>
<accession>A0A0G0LCP6</accession>
<evidence type="ECO:0000313" key="4">
    <source>
        <dbReference type="Proteomes" id="UP000034893"/>
    </source>
</evidence>
<feature type="domain" description="Nuclease associated modular" evidence="1">
    <location>
        <begin position="58"/>
        <end position="74"/>
    </location>
</feature>
<dbReference type="SUPFAM" id="SSF64496">
    <property type="entry name" value="DNA-binding domain of intron-encoded endonucleases"/>
    <property type="match status" value="1"/>
</dbReference>
<dbReference type="Gene3D" id="1.10.30.50">
    <property type="match status" value="1"/>
</dbReference>
<dbReference type="SMART" id="SM00496">
    <property type="entry name" value="IENR2"/>
    <property type="match status" value="3"/>
</dbReference>
<reference evidence="3 4" key="1">
    <citation type="journal article" date="2015" name="Nature">
        <title>rRNA introns, odd ribosomes, and small enigmatic genomes across a large radiation of phyla.</title>
        <authorList>
            <person name="Brown C.T."/>
            <person name="Hug L.A."/>
            <person name="Thomas B.C."/>
            <person name="Sharon I."/>
            <person name="Castelle C.J."/>
            <person name="Singh A."/>
            <person name="Wilkins M.J."/>
            <person name="Williams K.H."/>
            <person name="Banfield J.F."/>
        </authorList>
    </citation>
    <scope>NUCLEOTIDE SEQUENCE [LARGE SCALE GENOMIC DNA]</scope>
</reference>
<proteinExistence type="predicted"/>
<dbReference type="Pfam" id="PF07460">
    <property type="entry name" value="NUMOD3"/>
    <property type="match status" value="1"/>
</dbReference>
<dbReference type="InterPro" id="IPR003615">
    <property type="entry name" value="HNH_nuc"/>
</dbReference>
<dbReference type="EMBL" id="LBVP01000009">
    <property type="protein sequence ID" value="KKQ89728.1"/>
    <property type="molecule type" value="Genomic_DNA"/>
</dbReference>
<gene>
    <name evidence="3" type="ORF">UT12_C0009G0037</name>
</gene>
<comment type="caution">
    <text evidence="3">The sequence shown here is derived from an EMBL/GenBank/DDBJ whole genome shotgun (WGS) entry which is preliminary data.</text>
</comment>
<dbReference type="InterPro" id="IPR002711">
    <property type="entry name" value="HNH"/>
</dbReference>
<evidence type="ECO:0008006" key="5">
    <source>
        <dbReference type="Google" id="ProtNLM"/>
    </source>
</evidence>
<feature type="domain" description="HNH nuclease" evidence="2">
    <location>
        <begin position="161"/>
        <end position="221"/>
    </location>
</feature>
<organism evidence="3 4">
    <name type="scientific">Candidatus Curtissbacteria bacterium GW2011_GWC2_38_9</name>
    <dbReference type="NCBI Taxonomy" id="1618414"/>
    <lineage>
        <taxon>Bacteria</taxon>
        <taxon>Candidatus Curtissiibacteriota</taxon>
    </lineage>
</organism>
<evidence type="ECO:0000259" key="2">
    <source>
        <dbReference type="SMART" id="SM00507"/>
    </source>
</evidence>
<evidence type="ECO:0000313" key="3">
    <source>
        <dbReference type="EMBL" id="KKQ89728.1"/>
    </source>
</evidence>
<dbReference type="CDD" id="cd00085">
    <property type="entry name" value="HNHc"/>
    <property type="match status" value="1"/>
</dbReference>
<name>A0A0G0LCP6_9BACT</name>
<evidence type="ECO:0000259" key="1">
    <source>
        <dbReference type="SMART" id="SM00496"/>
    </source>
</evidence>
<feature type="domain" description="Nuclease associated modular" evidence="1">
    <location>
        <begin position="118"/>
        <end position="134"/>
    </location>
</feature>
<dbReference type="GO" id="GO:0008270">
    <property type="term" value="F:zinc ion binding"/>
    <property type="evidence" value="ECO:0007669"/>
    <property type="project" value="InterPro"/>
</dbReference>
<dbReference type="Proteomes" id="UP000034893">
    <property type="component" value="Unassembled WGS sequence"/>
</dbReference>